<protein>
    <submittedName>
        <fullName evidence="1">Uncharacterized protein</fullName>
    </submittedName>
</protein>
<reference evidence="1 2" key="1">
    <citation type="submission" date="2021-06" db="EMBL/GenBank/DDBJ databases">
        <title>Caerostris darwini draft genome.</title>
        <authorList>
            <person name="Kono N."/>
            <person name="Arakawa K."/>
        </authorList>
    </citation>
    <scope>NUCLEOTIDE SEQUENCE [LARGE SCALE GENOMIC DNA]</scope>
</reference>
<sequence length="116" mass="13136">MLFCLGFSRSAGADDGMYVQEATPLEDIRRTHTSEASKFQTLALNFQNKSKRLKLMKTEGARCVEEEQILRNTETLINIKMKRAQFELFKSVKSCFAGPPPANERSQKNPHAARSL</sequence>
<comment type="caution">
    <text evidence="1">The sequence shown here is derived from an EMBL/GenBank/DDBJ whole genome shotgun (WGS) entry which is preliminary data.</text>
</comment>
<name>A0AAV4U2R7_9ARAC</name>
<proteinExistence type="predicted"/>
<evidence type="ECO:0000313" key="1">
    <source>
        <dbReference type="EMBL" id="GIY52084.1"/>
    </source>
</evidence>
<organism evidence="1 2">
    <name type="scientific">Caerostris darwini</name>
    <dbReference type="NCBI Taxonomy" id="1538125"/>
    <lineage>
        <taxon>Eukaryota</taxon>
        <taxon>Metazoa</taxon>
        <taxon>Ecdysozoa</taxon>
        <taxon>Arthropoda</taxon>
        <taxon>Chelicerata</taxon>
        <taxon>Arachnida</taxon>
        <taxon>Araneae</taxon>
        <taxon>Araneomorphae</taxon>
        <taxon>Entelegynae</taxon>
        <taxon>Araneoidea</taxon>
        <taxon>Araneidae</taxon>
        <taxon>Caerostris</taxon>
    </lineage>
</organism>
<accession>A0AAV4U2R7</accession>
<dbReference type="Proteomes" id="UP001054837">
    <property type="component" value="Unassembled WGS sequence"/>
</dbReference>
<dbReference type="AlphaFoldDB" id="A0AAV4U2R7"/>
<evidence type="ECO:0000313" key="2">
    <source>
        <dbReference type="Proteomes" id="UP001054837"/>
    </source>
</evidence>
<gene>
    <name evidence="1" type="ORF">CDAR_611721</name>
</gene>
<dbReference type="EMBL" id="BPLQ01010629">
    <property type="protein sequence ID" value="GIY52084.1"/>
    <property type="molecule type" value="Genomic_DNA"/>
</dbReference>
<keyword evidence="2" id="KW-1185">Reference proteome</keyword>